<dbReference type="AlphaFoldDB" id="A0A3A3GME6"/>
<dbReference type="Pfam" id="PF08220">
    <property type="entry name" value="HTH_DeoR"/>
    <property type="match status" value="1"/>
</dbReference>
<gene>
    <name evidence="4" type="ORF">DQX05_04925</name>
</gene>
<dbReference type="GO" id="GO:0003700">
    <property type="term" value="F:DNA-binding transcription factor activity"/>
    <property type="evidence" value="ECO:0007669"/>
    <property type="project" value="InterPro"/>
</dbReference>
<evidence type="ECO:0000259" key="3">
    <source>
        <dbReference type="PROSITE" id="PS51000"/>
    </source>
</evidence>
<dbReference type="Gene3D" id="3.40.50.1360">
    <property type="match status" value="1"/>
</dbReference>
<dbReference type="InterPro" id="IPR050313">
    <property type="entry name" value="Carb_Metab_HTH_regulators"/>
</dbReference>
<dbReference type="OrthoDB" id="9797223at2"/>
<dbReference type="InterPro" id="IPR001034">
    <property type="entry name" value="DeoR_HTH"/>
</dbReference>
<keyword evidence="1" id="KW-0805">Transcription regulation</keyword>
<name>A0A3A3GME6_PANTH</name>
<dbReference type="Gene3D" id="1.10.10.10">
    <property type="entry name" value="Winged helix-like DNA-binding domain superfamily/Winged helix DNA-binding domain"/>
    <property type="match status" value="1"/>
</dbReference>
<dbReference type="InterPro" id="IPR036388">
    <property type="entry name" value="WH-like_DNA-bd_sf"/>
</dbReference>
<reference evidence="4 5" key="1">
    <citation type="submission" date="2018-09" db="EMBL/GenBank/DDBJ databases">
        <title>Paenibacillus SK2017-BO5.</title>
        <authorList>
            <person name="Piskunova J.V."/>
            <person name="Dubiley S.A."/>
            <person name="Severinov K.V."/>
        </authorList>
    </citation>
    <scope>NUCLEOTIDE SEQUENCE [LARGE SCALE GENOMIC DNA]</scope>
    <source>
        <strain evidence="4 5">BO5</strain>
    </source>
</reference>
<comment type="caution">
    <text evidence="4">The sequence shown here is derived from an EMBL/GenBank/DDBJ whole genome shotgun (WGS) entry which is preliminary data.</text>
</comment>
<dbReference type="PANTHER" id="PTHR30363:SF44">
    <property type="entry name" value="AGA OPERON TRANSCRIPTIONAL REPRESSOR-RELATED"/>
    <property type="match status" value="1"/>
</dbReference>
<proteinExistence type="predicted"/>
<evidence type="ECO:0000313" key="5">
    <source>
        <dbReference type="Proteomes" id="UP000266177"/>
    </source>
</evidence>
<accession>A0A3A3GME6</accession>
<dbReference type="SMART" id="SM00420">
    <property type="entry name" value="HTH_DEOR"/>
    <property type="match status" value="1"/>
</dbReference>
<keyword evidence="2" id="KW-0804">Transcription</keyword>
<evidence type="ECO:0000256" key="2">
    <source>
        <dbReference type="ARBA" id="ARBA00023163"/>
    </source>
</evidence>
<organism evidence="4 5">
    <name type="scientific">Paenibacillus thiaminolyticus</name>
    <name type="common">Bacillus thiaminolyticus</name>
    <dbReference type="NCBI Taxonomy" id="49283"/>
    <lineage>
        <taxon>Bacteria</taxon>
        <taxon>Bacillati</taxon>
        <taxon>Bacillota</taxon>
        <taxon>Bacilli</taxon>
        <taxon>Bacillales</taxon>
        <taxon>Paenibacillaceae</taxon>
        <taxon>Paenibacillus</taxon>
    </lineage>
</organism>
<dbReference type="SMART" id="SM01134">
    <property type="entry name" value="DeoRC"/>
    <property type="match status" value="1"/>
</dbReference>
<dbReference type="Proteomes" id="UP000266177">
    <property type="component" value="Unassembled WGS sequence"/>
</dbReference>
<evidence type="ECO:0000256" key="1">
    <source>
        <dbReference type="ARBA" id="ARBA00023015"/>
    </source>
</evidence>
<dbReference type="RefSeq" id="WP_119791464.1">
    <property type="nucleotide sequence ID" value="NZ_QYZD01000002.1"/>
</dbReference>
<dbReference type="InterPro" id="IPR014036">
    <property type="entry name" value="DeoR-like_C"/>
</dbReference>
<evidence type="ECO:0000313" key="4">
    <source>
        <dbReference type="EMBL" id="RJG26269.1"/>
    </source>
</evidence>
<dbReference type="SUPFAM" id="SSF46785">
    <property type="entry name" value="Winged helix' DNA-binding domain"/>
    <property type="match status" value="1"/>
</dbReference>
<dbReference type="EMBL" id="QYZD01000002">
    <property type="protein sequence ID" value="RJG26269.1"/>
    <property type="molecule type" value="Genomic_DNA"/>
</dbReference>
<dbReference type="PROSITE" id="PS51000">
    <property type="entry name" value="HTH_DEOR_2"/>
    <property type="match status" value="1"/>
</dbReference>
<sequence length="261" mass="28467">MFPAERKSKILEYLKKKQRATVKELSSLVAVSEATLRSDLQMMEEEGLLQRTHGGAMIAEDMQTDTAFAVREKRNNEEKSAIGSNAAMLPQDGQCILLDASSTALEMAKALTSRQIRLTVVTNGIYSALELKENPNFTVIVVGGVIRAGSVGLEGMLGSSVLSQIHIDTMYTSAHGFTLEDGMMDFNVYEVDLKRAMVQASSQVVGLLDHTKLGKRSISSFASARDIGTIITDSHASQSFIDQLQQHKIKVDIVPPAVYTN</sequence>
<protein>
    <submittedName>
        <fullName evidence="4">DeoR/GlpR transcriptional regulator</fullName>
    </submittedName>
</protein>
<dbReference type="Pfam" id="PF00455">
    <property type="entry name" value="DeoRC"/>
    <property type="match status" value="1"/>
</dbReference>
<dbReference type="PRINTS" id="PR00037">
    <property type="entry name" value="HTHLACR"/>
</dbReference>
<feature type="domain" description="HTH deoR-type" evidence="3">
    <location>
        <begin position="3"/>
        <end position="58"/>
    </location>
</feature>
<dbReference type="InterPro" id="IPR036390">
    <property type="entry name" value="WH_DNA-bd_sf"/>
</dbReference>
<dbReference type="PANTHER" id="PTHR30363">
    <property type="entry name" value="HTH-TYPE TRANSCRIPTIONAL REGULATOR SRLR-RELATED"/>
    <property type="match status" value="1"/>
</dbReference>
<dbReference type="InterPro" id="IPR037171">
    <property type="entry name" value="NagB/RpiA_transferase-like"/>
</dbReference>
<dbReference type="SUPFAM" id="SSF100950">
    <property type="entry name" value="NagB/RpiA/CoA transferase-like"/>
    <property type="match status" value="1"/>
</dbReference>